<evidence type="ECO:0000259" key="1">
    <source>
        <dbReference type="Pfam" id="PF00571"/>
    </source>
</evidence>
<comment type="caution">
    <text evidence="2">The sequence shown here is derived from an EMBL/GenBank/DDBJ whole genome shotgun (WGS) entry which is preliminary data.</text>
</comment>
<name>A0A327YTW0_9FLAO</name>
<dbReference type="Pfam" id="PF00571">
    <property type="entry name" value="CBS"/>
    <property type="match status" value="2"/>
</dbReference>
<evidence type="ECO:0000313" key="2">
    <source>
        <dbReference type="EMBL" id="RAK24343.1"/>
    </source>
</evidence>
<proteinExistence type="predicted"/>
<dbReference type="InterPro" id="IPR046342">
    <property type="entry name" value="CBS_dom_sf"/>
</dbReference>
<reference evidence="2 3" key="1">
    <citation type="submission" date="2018-06" db="EMBL/GenBank/DDBJ databases">
        <title>Genomic Encyclopedia of Type Strains, Phase III (KMG-III): the genomes of soil and plant-associated and newly described type strains.</title>
        <authorList>
            <person name="Whitman W."/>
        </authorList>
    </citation>
    <scope>NUCLEOTIDE SEQUENCE [LARGE SCALE GENOMIC DNA]</scope>
    <source>
        <strain evidence="2 3">CGMCC 1.12398</strain>
    </source>
</reference>
<dbReference type="SUPFAM" id="SSF54631">
    <property type="entry name" value="CBS-domain pair"/>
    <property type="match status" value="1"/>
</dbReference>
<dbReference type="EMBL" id="QLMI01000002">
    <property type="protein sequence ID" value="RAK24343.1"/>
    <property type="molecule type" value="Genomic_DNA"/>
</dbReference>
<evidence type="ECO:0000313" key="3">
    <source>
        <dbReference type="Proteomes" id="UP000249620"/>
    </source>
</evidence>
<sequence length="235" mass="27457">MWDFLIILRYIFITSTMNNLTSYINNEIKPLKHTDSIAEAQNLFLDFPYTHFPVTEDGIYIGCVSKENVELINSDAIINDSRFHFERFFVRTTTIWLDVLEIFAKNESNLIPVLDEKNAYLGYYELEDVIRFFHETPFLKEEGGIIVVEKESDKFSMSQVAQIVESNNAKILGLFISNVVGNKVEITVKISQSGLNDIIQTFRRYEYEIISEHQEDSYLNSLKERSDYLDKYLNI</sequence>
<organism evidence="2 3">
    <name type="scientific">Flavobacterium aquaticum</name>
    <dbReference type="NCBI Taxonomy" id="1236486"/>
    <lineage>
        <taxon>Bacteria</taxon>
        <taxon>Pseudomonadati</taxon>
        <taxon>Bacteroidota</taxon>
        <taxon>Flavobacteriia</taxon>
        <taxon>Flavobacteriales</taxon>
        <taxon>Flavobacteriaceae</taxon>
        <taxon>Flavobacterium</taxon>
    </lineage>
</organism>
<feature type="domain" description="CBS" evidence="1">
    <location>
        <begin position="25"/>
        <end position="68"/>
    </location>
</feature>
<protein>
    <submittedName>
        <fullName evidence="2">CBS domain protein</fullName>
    </submittedName>
</protein>
<dbReference type="InterPro" id="IPR000644">
    <property type="entry name" value="CBS_dom"/>
</dbReference>
<accession>A0A327YTW0</accession>
<gene>
    <name evidence="2" type="ORF">B0I03_102200</name>
</gene>
<feature type="domain" description="CBS" evidence="1">
    <location>
        <begin position="90"/>
        <end position="134"/>
    </location>
</feature>
<keyword evidence="3" id="KW-1185">Reference proteome</keyword>
<dbReference type="Gene3D" id="3.10.580.10">
    <property type="entry name" value="CBS-domain"/>
    <property type="match status" value="1"/>
</dbReference>
<dbReference type="Proteomes" id="UP000249620">
    <property type="component" value="Unassembled WGS sequence"/>
</dbReference>
<dbReference type="AlphaFoldDB" id="A0A327YTW0"/>